<evidence type="ECO:0000313" key="1">
    <source>
        <dbReference type="EMBL" id="GAI65821.1"/>
    </source>
</evidence>
<sequence>MANIRRKMRRRDKPDKLTKVFLSVDAACFEGNVSVVISAGSWVGVTGLLDIGI</sequence>
<proteinExistence type="predicted"/>
<organism evidence="1">
    <name type="scientific">marine sediment metagenome</name>
    <dbReference type="NCBI Taxonomy" id="412755"/>
    <lineage>
        <taxon>unclassified sequences</taxon>
        <taxon>metagenomes</taxon>
        <taxon>ecological metagenomes</taxon>
    </lineage>
</organism>
<accession>X1RFP1</accession>
<dbReference type="EMBL" id="BARW01003320">
    <property type="protein sequence ID" value="GAI65821.1"/>
    <property type="molecule type" value="Genomic_DNA"/>
</dbReference>
<reference evidence="1" key="1">
    <citation type="journal article" date="2014" name="Front. Microbiol.">
        <title>High frequency of phylogenetically diverse reductive dehalogenase-homologous genes in deep subseafloor sedimentary metagenomes.</title>
        <authorList>
            <person name="Kawai M."/>
            <person name="Futagami T."/>
            <person name="Toyoda A."/>
            <person name="Takaki Y."/>
            <person name="Nishi S."/>
            <person name="Hori S."/>
            <person name="Arai W."/>
            <person name="Tsubouchi T."/>
            <person name="Morono Y."/>
            <person name="Uchiyama I."/>
            <person name="Ito T."/>
            <person name="Fujiyama A."/>
            <person name="Inagaki F."/>
            <person name="Takami H."/>
        </authorList>
    </citation>
    <scope>NUCLEOTIDE SEQUENCE</scope>
    <source>
        <strain evidence="1">Expedition CK06-06</strain>
    </source>
</reference>
<comment type="caution">
    <text evidence="1">The sequence shown here is derived from an EMBL/GenBank/DDBJ whole genome shotgun (WGS) entry which is preliminary data.</text>
</comment>
<gene>
    <name evidence="1" type="ORF">S12H4_08556</name>
</gene>
<dbReference type="AlphaFoldDB" id="X1RFP1"/>
<protein>
    <submittedName>
        <fullName evidence="1">Uncharacterized protein</fullName>
    </submittedName>
</protein>
<name>X1RFP1_9ZZZZ</name>